<dbReference type="Pfam" id="PF08241">
    <property type="entry name" value="Methyltransf_11"/>
    <property type="match status" value="1"/>
</dbReference>
<feature type="domain" description="Methyltransferase type 11" evidence="1">
    <location>
        <begin position="61"/>
        <end position="157"/>
    </location>
</feature>
<evidence type="ECO:0000313" key="2">
    <source>
        <dbReference type="EMBL" id="GAA4285475.1"/>
    </source>
</evidence>
<dbReference type="Gene3D" id="3.40.50.150">
    <property type="entry name" value="Vaccinia Virus protein VP39"/>
    <property type="match status" value="1"/>
</dbReference>
<keyword evidence="3" id="KW-1185">Reference proteome</keyword>
<organism evidence="2 3">
    <name type="scientific">Brevibacterium daeguense</name>
    <dbReference type="NCBI Taxonomy" id="909936"/>
    <lineage>
        <taxon>Bacteria</taxon>
        <taxon>Bacillati</taxon>
        <taxon>Actinomycetota</taxon>
        <taxon>Actinomycetes</taxon>
        <taxon>Micrococcales</taxon>
        <taxon>Brevibacteriaceae</taxon>
        <taxon>Brevibacterium</taxon>
    </lineage>
</organism>
<evidence type="ECO:0000259" key="1">
    <source>
        <dbReference type="Pfam" id="PF08241"/>
    </source>
</evidence>
<proteinExistence type="predicted"/>
<sequence>MDYSTKDFWEDRLASDWTETGVGYRSLGKAFNVWMYRVRRFVFLRELQEAGVEVAGTSVFDIGTGTGFYVGLWKELGAGTVTGSDITSSAVSNLRERFPDSEFHVFDVSRPGLPVPAGSFDFVSAMDMLFHITDDAGHAQAFRNAAALLRPGGHFVFSENFLFGPEQRGPRQVNRSMHTIERELAAAGLEPVRHSPMFVLMNSQVDAPWLQRRGWAAIMRSATALGLGEPLGRALYPLEKRLVQTRSEGPSTEMMICRKV</sequence>
<dbReference type="CDD" id="cd02440">
    <property type="entry name" value="AdoMet_MTases"/>
    <property type="match status" value="1"/>
</dbReference>
<gene>
    <name evidence="2" type="ORF">GCM10022261_30060</name>
</gene>
<dbReference type="RefSeq" id="WP_236863311.1">
    <property type="nucleotide sequence ID" value="NZ_BAABAZ010000012.1"/>
</dbReference>
<comment type="caution">
    <text evidence="2">The sequence shown here is derived from an EMBL/GenBank/DDBJ whole genome shotgun (WGS) entry which is preliminary data.</text>
</comment>
<dbReference type="PANTHER" id="PTHR43861">
    <property type="entry name" value="TRANS-ACONITATE 2-METHYLTRANSFERASE-RELATED"/>
    <property type="match status" value="1"/>
</dbReference>
<evidence type="ECO:0000313" key="3">
    <source>
        <dbReference type="Proteomes" id="UP001501586"/>
    </source>
</evidence>
<dbReference type="SUPFAM" id="SSF53335">
    <property type="entry name" value="S-adenosyl-L-methionine-dependent methyltransferases"/>
    <property type="match status" value="1"/>
</dbReference>
<dbReference type="PANTHER" id="PTHR43861:SF1">
    <property type="entry name" value="TRANS-ACONITATE 2-METHYLTRANSFERASE"/>
    <property type="match status" value="1"/>
</dbReference>
<name>A0ABP8ENC9_9MICO</name>
<accession>A0ABP8ENC9</accession>
<dbReference type="InterPro" id="IPR013216">
    <property type="entry name" value="Methyltransf_11"/>
</dbReference>
<reference evidence="3" key="1">
    <citation type="journal article" date="2019" name="Int. J. Syst. Evol. Microbiol.">
        <title>The Global Catalogue of Microorganisms (GCM) 10K type strain sequencing project: providing services to taxonomists for standard genome sequencing and annotation.</title>
        <authorList>
            <consortium name="The Broad Institute Genomics Platform"/>
            <consortium name="The Broad Institute Genome Sequencing Center for Infectious Disease"/>
            <person name="Wu L."/>
            <person name="Ma J."/>
        </authorList>
    </citation>
    <scope>NUCLEOTIDE SEQUENCE [LARGE SCALE GENOMIC DNA]</scope>
    <source>
        <strain evidence="3">JCM 17458</strain>
    </source>
</reference>
<dbReference type="InterPro" id="IPR029063">
    <property type="entry name" value="SAM-dependent_MTases_sf"/>
</dbReference>
<dbReference type="Proteomes" id="UP001501586">
    <property type="component" value="Unassembled WGS sequence"/>
</dbReference>
<protein>
    <recommendedName>
        <fullName evidence="1">Methyltransferase type 11 domain-containing protein</fullName>
    </recommendedName>
</protein>
<dbReference type="EMBL" id="BAABAZ010000012">
    <property type="protein sequence ID" value="GAA4285475.1"/>
    <property type="molecule type" value="Genomic_DNA"/>
</dbReference>